<dbReference type="PROSITE" id="PS50943">
    <property type="entry name" value="HTH_CROC1"/>
    <property type="match status" value="1"/>
</dbReference>
<dbReference type="GO" id="GO:0003677">
    <property type="term" value="F:DNA binding"/>
    <property type="evidence" value="ECO:0007669"/>
    <property type="project" value="InterPro"/>
</dbReference>
<dbReference type="InterPro" id="IPR001387">
    <property type="entry name" value="Cro/C1-type_HTH"/>
</dbReference>
<dbReference type="RefSeq" id="WP_125932386.1">
    <property type="nucleotide sequence ID" value="NZ_CP016769.1"/>
</dbReference>
<keyword evidence="3" id="KW-1185">Reference proteome</keyword>
<sequence>MSQITPATAFTQPTTATISARIRAQRKARSLTLQDIERLSNGRIKAVVMGSYERGSRAISLARTIEIANLFTIPLSELIEESKNPERGSNDQLIFDLRKLREISLAVTGNEISKINAFVSAICARRRDWNGEILTLRSGDLDTLTLVLSAPRAAVQELLERFQLVIKVPEI</sequence>
<dbReference type="InterPro" id="IPR010982">
    <property type="entry name" value="Lambda_DNA-bd_dom_sf"/>
</dbReference>
<feature type="domain" description="HTH cro/C1-type" evidence="1">
    <location>
        <begin position="22"/>
        <end position="78"/>
    </location>
</feature>
<dbReference type="GO" id="GO:0045892">
    <property type="term" value="P:negative regulation of DNA-templated transcription"/>
    <property type="evidence" value="ECO:0007669"/>
    <property type="project" value="InterPro"/>
</dbReference>
<dbReference type="AlphaFoldDB" id="A0AAC9YSF1"/>
<dbReference type="CDD" id="cd00093">
    <property type="entry name" value="HTH_XRE"/>
    <property type="match status" value="1"/>
</dbReference>
<dbReference type="InterPro" id="IPR037664">
    <property type="entry name" value="BldD_C"/>
</dbReference>
<dbReference type="SMART" id="SM00530">
    <property type="entry name" value="HTH_XRE"/>
    <property type="match status" value="1"/>
</dbReference>
<dbReference type="SUPFAM" id="SSF47413">
    <property type="entry name" value="lambda repressor-like DNA-binding domains"/>
    <property type="match status" value="1"/>
</dbReference>
<protein>
    <submittedName>
        <fullName evidence="2">Leader peptidase (Prepilin peptidase) / N-methyltransferase</fullName>
    </submittedName>
</protein>
<evidence type="ECO:0000259" key="1">
    <source>
        <dbReference type="PROSITE" id="PS50943"/>
    </source>
</evidence>
<accession>A0AAC9YSF1</accession>
<dbReference type="Gene3D" id="1.10.260.40">
    <property type="entry name" value="lambda repressor-like DNA-binding domains"/>
    <property type="match status" value="1"/>
</dbReference>
<evidence type="ECO:0000313" key="2">
    <source>
        <dbReference type="EMBL" id="ASY10648.1"/>
    </source>
</evidence>
<dbReference type="Proteomes" id="UP000217144">
    <property type="component" value="Chromosome"/>
</dbReference>
<evidence type="ECO:0000313" key="3">
    <source>
        <dbReference type="Proteomes" id="UP000217144"/>
    </source>
</evidence>
<reference evidence="2 3" key="1">
    <citation type="submission" date="2016-07" db="EMBL/GenBank/DDBJ databases">
        <title>High microdiversification within the ubiquitous acI lineage of Actinobacteria.</title>
        <authorList>
            <person name="Neuenschwander S.M."/>
            <person name="Salcher M."/>
            <person name="Ghai R."/>
            <person name="Pernthaler J."/>
        </authorList>
    </citation>
    <scope>NUCLEOTIDE SEQUENCE [LARGE SCALE GENOMIC DNA]</scope>
    <source>
        <strain evidence="2">MMS-21-148</strain>
    </source>
</reference>
<dbReference type="KEGG" id="plan:A1s21148_03780"/>
<organism evidence="2 3">
    <name type="scientific">Candidatus Planktophila lacus</name>
    <dbReference type="NCBI Taxonomy" id="1884913"/>
    <lineage>
        <taxon>Bacteria</taxon>
        <taxon>Bacillati</taxon>
        <taxon>Actinomycetota</taxon>
        <taxon>Actinomycetes</taxon>
        <taxon>Candidatus Nanopelagicales</taxon>
        <taxon>Candidatus Nanopelagicaceae</taxon>
        <taxon>Candidatus Planktophila</taxon>
    </lineage>
</organism>
<dbReference type="InterPro" id="IPR038099">
    <property type="entry name" value="BldD-like_C_sf"/>
</dbReference>
<gene>
    <name evidence="2" type="ORF">A1s21148_03780</name>
</gene>
<name>A0AAC9YSF1_9ACTN</name>
<dbReference type="Gene3D" id="1.10.10.1930">
    <property type="match status" value="1"/>
</dbReference>
<proteinExistence type="predicted"/>
<dbReference type="Pfam" id="PF21179">
    <property type="entry name" value="BldD-like_C"/>
    <property type="match status" value="1"/>
</dbReference>
<dbReference type="EMBL" id="CP016769">
    <property type="protein sequence ID" value="ASY10648.1"/>
    <property type="molecule type" value="Genomic_DNA"/>
</dbReference>